<dbReference type="Gene3D" id="3.30.1240.10">
    <property type="match status" value="1"/>
</dbReference>
<dbReference type="InterPro" id="IPR036412">
    <property type="entry name" value="HAD-like_sf"/>
</dbReference>
<dbReference type="SFLD" id="SFLDS00003">
    <property type="entry name" value="Haloacid_Dehalogenase"/>
    <property type="match status" value="1"/>
</dbReference>
<dbReference type="Gene3D" id="3.40.50.1000">
    <property type="entry name" value="HAD superfamily/HAD-like"/>
    <property type="match status" value="1"/>
</dbReference>
<dbReference type="PANTHER" id="PTHR10000">
    <property type="entry name" value="PHOSPHOSERINE PHOSPHATASE"/>
    <property type="match status" value="1"/>
</dbReference>
<sequence>MDYQLIAFDMDGTLLDSSKGILPSTLDAIREAAARDKVVAIATGRSPSLIASYAERLPEVRYAICITGAGVYDFRERRFVTEKCLPQDLVPQILDAWEGEDAMSEVFSGTEIFQPAGYLDRLGDFNLANFRETFERAANFVPDVRAWALAHAGEIAKYNLHCRSTEMRERIRDRVVERGLDVEWAYTEWASLELTARGVSKGSALEGLCRALGIPVEASIAVGDSGNDLDMVRRAGLGVAMGNASPDVLEAADVVVADNDHGGCAQAVRDYLLA</sequence>
<organism evidence="1 2">
    <name type="scientific">Olsenella absiana</name>
    <dbReference type="NCBI Taxonomy" id="3115222"/>
    <lineage>
        <taxon>Bacteria</taxon>
        <taxon>Bacillati</taxon>
        <taxon>Actinomycetota</taxon>
        <taxon>Coriobacteriia</taxon>
        <taxon>Coriobacteriales</taxon>
        <taxon>Atopobiaceae</taxon>
        <taxon>Olsenella</taxon>
    </lineage>
</organism>
<evidence type="ECO:0000313" key="1">
    <source>
        <dbReference type="EMBL" id="MEE6147102.1"/>
    </source>
</evidence>
<proteinExistence type="predicted"/>
<dbReference type="Pfam" id="PF08282">
    <property type="entry name" value="Hydrolase_3"/>
    <property type="match status" value="1"/>
</dbReference>
<dbReference type="RefSeq" id="WP_330957869.1">
    <property type="nucleotide sequence ID" value="NZ_JAZGJQ010000003.1"/>
</dbReference>
<dbReference type="InterPro" id="IPR000150">
    <property type="entry name" value="Cof"/>
</dbReference>
<dbReference type="Proteomes" id="UP001332931">
    <property type="component" value="Unassembled WGS sequence"/>
</dbReference>
<dbReference type="NCBIfam" id="TIGR01484">
    <property type="entry name" value="HAD-SF-IIB"/>
    <property type="match status" value="1"/>
</dbReference>
<accession>A0ABU7R938</accession>
<gene>
    <name evidence="1" type="ORF">VXJ25_03695</name>
</gene>
<keyword evidence="2" id="KW-1185">Reference proteome</keyword>
<evidence type="ECO:0000313" key="2">
    <source>
        <dbReference type="Proteomes" id="UP001332931"/>
    </source>
</evidence>
<protein>
    <submittedName>
        <fullName evidence="1">HAD family hydrolase</fullName>
        <ecNumber evidence="1">3.1.3.-</ecNumber>
    </submittedName>
</protein>
<dbReference type="SUPFAM" id="SSF56784">
    <property type="entry name" value="HAD-like"/>
    <property type="match status" value="1"/>
</dbReference>
<dbReference type="GO" id="GO:0016787">
    <property type="term" value="F:hydrolase activity"/>
    <property type="evidence" value="ECO:0007669"/>
    <property type="project" value="UniProtKB-KW"/>
</dbReference>
<dbReference type="InterPro" id="IPR006379">
    <property type="entry name" value="HAD-SF_hydro_IIB"/>
</dbReference>
<dbReference type="InterPro" id="IPR023214">
    <property type="entry name" value="HAD_sf"/>
</dbReference>
<dbReference type="EMBL" id="JAZGJQ010000003">
    <property type="protein sequence ID" value="MEE6147102.1"/>
    <property type="molecule type" value="Genomic_DNA"/>
</dbReference>
<dbReference type="CDD" id="cd07516">
    <property type="entry name" value="HAD_Pase"/>
    <property type="match status" value="1"/>
</dbReference>
<dbReference type="PANTHER" id="PTHR10000:SF8">
    <property type="entry name" value="HAD SUPERFAMILY HYDROLASE-LIKE, TYPE 3"/>
    <property type="match status" value="1"/>
</dbReference>
<keyword evidence="1" id="KW-0378">Hydrolase</keyword>
<reference evidence="1 2" key="1">
    <citation type="submission" date="2024-01" db="EMBL/GenBank/DDBJ databases">
        <title>Description of Olsenella sp. nov., isolated from pig feces.</title>
        <authorList>
            <person name="Chang Y.-H."/>
        </authorList>
    </citation>
    <scope>NUCLEOTIDE SEQUENCE [LARGE SCALE GENOMIC DNA]</scope>
    <source>
        <strain evidence="1 2">YH-ols2223</strain>
    </source>
</reference>
<dbReference type="NCBIfam" id="TIGR00099">
    <property type="entry name" value="Cof-subfamily"/>
    <property type="match status" value="1"/>
</dbReference>
<name>A0ABU7R938_9ACTN</name>
<dbReference type="SFLD" id="SFLDG01140">
    <property type="entry name" value="C2.B:_Phosphomannomutase_and_P"/>
    <property type="match status" value="1"/>
</dbReference>
<comment type="caution">
    <text evidence="1">The sequence shown here is derived from an EMBL/GenBank/DDBJ whole genome shotgun (WGS) entry which is preliminary data.</text>
</comment>
<dbReference type="EC" id="3.1.3.-" evidence="1"/>